<evidence type="ECO:0000256" key="4">
    <source>
        <dbReference type="ARBA" id="ARBA00023163"/>
    </source>
</evidence>
<dbReference type="SMART" id="SM00347">
    <property type="entry name" value="HTH_MARR"/>
    <property type="match status" value="1"/>
</dbReference>
<dbReference type="GO" id="GO:0003700">
    <property type="term" value="F:DNA-binding transcription factor activity"/>
    <property type="evidence" value="ECO:0007669"/>
    <property type="project" value="InterPro"/>
</dbReference>
<dbReference type="Pfam" id="PF22381">
    <property type="entry name" value="Staph_reg_Sar_Rot"/>
    <property type="match status" value="1"/>
</dbReference>
<gene>
    <name evidence="9" type="primary">ohrR</name>
    <name evidence="9" type="ORF">SAMEA4873656_00574</name>
</gene>
<dbReference type="GO" id="GO:0003677">
    <property type="term" value="F:DNA binding"/>
    <property type="evidence" value="ECO:0007669"/>
    <property type="project" value="UniProtKB-KW"/>
</dbReference>
<keyword evidence="4" id="KW-0804">Transcription</keyword>
<keyword evidence="2" id="KW-0805">Transcription regulation</keyword>
<evidence type="ECO:0000256" key="3">
    <source>
        <dbReference type="ARBA" id="ARBA00023125"/>
    </source>
</evidence>
<comment type="similarity">
    <text evidence="5">Belongs to the SarZ family.</text>
</comment>
<accession>A0A486Q8K2</accession>
<name>A0A486Q8K2_KLEPN</name>
<evidence type="ECO:0000256" key="2">
    <source>
        <dbReference type="ARBA" id="ARBA00023015"/>
    </source>
</evidence>
<dbReference type="PRINTS" id="PR00598">
    <property type="entry name" value="HTHMARR"/>
</dbReference>
<dbReference type="GO" id="GO:0005737">
    <property type="term" value="C:cytoplasm"/>
    <property type="evidence" value="ECO:0007669"/>
    <property type="project" value="UniProtKB-SubCell"/>
</dbReference>
<evidence type="ECO:0000313" key="9">
    <source>
        <dbReference type="EMBL" id="VGL85552.1"/>
    </source>
</evidence>
<feature type="domain" description="HTH marR-type" evidence="8">
    <location>
        <begin position="37"/>
        <end position="166"/>
    </location>
</feature>
<protein>
    <recommendedName>
        <fullName evidence="6">HTH-type transcriptional regulator SarZ</fullName>
    </recommendedName>
    <alternativeName>
        <fullName evidence="7">Staphylococcal accessory regulator Z</fullName>
    </alternativeName>
</protein>
<dbReference type="PANTHER" id="PTHR42756:SF1">
    <property type="entry name" value="TRANSCRIPTIONAL REPRESSOR OF EMRAB OPERON"/>
    <property type="match status" value="1"/>
</dbReference>
<dbReference type="EMBL" id="CAAHCZ010000001">
    <property type="protein sequence ID" value="VGL85552.1"/>
    <property type="molecule type" value="Genomic_DNA"/>
</dbReference>
<evidence type="ECO:0000256" key="1">
    <source>
        <dbReference type="ARBA" id="ARBA00004496"/>
    </source>
</evidence>
<organism evidence="9">
    <name type="scientific">Klebsiella pneumoniae</name>
    <dbReference type="NCBI Taxonomy" id="573"/>
    <lineage>
        <taxon>Bacteria</taxon>
        <taxon>Pseudomonadati</taxon>
        <taxon>Pseudomonadota</taxon>
        <taxon>Gammaproteobacteria</taxon>
        <taxon>Enterobacterales</taxon>
        <taxon>Enterobacteriaceae</taxon>
        <taxon>Klebsiella/Raoultella group</taxon>
        <taxon>Klebsiella</taxon>
        <taxon>Klebsiella pneumoniae complex</taxon>
    </lineage>
</organism>
<dbReference type="InterPro" id="IPR000835">
    <property type="entry name" value="HTH_MarR-typ"/>
</dbReference>
<evidence type="ECO:0000256" key="5">
    <source>
        <dbReference type="ARBA" id="ARBA00046337"/>
    </source>
</evidence>
<dbReference type="CDD" id="cd00090">
    <property type="entry name" value="HTH_ARSR"/>
    <property type="match status" value="1"/>
</dbReference>
<dbReference type="PROSITE" id="PS50995">
    <property type="entry name" value="HTH_MARR_2"/>
    <property type="match status" value="1"/>
</dbReference>
<sequence length="171" mass="19506">MCFSEKIVCDILGLKYMGSVMNENASLFEQGDFPKLEDFLCFATYTANLAFGKAYQPYLSELGLTYSQWITLLALAEEDGLTVNQLGERLFLASSTLTPMLKILEKKGIVIRQRSVEDERKVHIFLTDEGRELHKASHRCMKVFYSLGLTLEEVQLLQKTIIKVRNNLLQS</sequence>
<proteinExistence type="inferred from homology"/>
<evidence type="ECO:0000256" key="6">
    <source>
        <dbReference type="ARBA" id="ARBA00047188"/>
    </source>
</evidence>
<dbReference type="InterPro" id="IPR055166">
    <property type="entry name" value="Transc_reg_Sar_Rot_HTH"/>
</dbReference>
<dbReference type="Gene3D" id="1.10.10.10">
    <property type="entry name" value="Winged helix-like DNA-binding domain superfamily/Winged helix DNA-binding domain"/>
    <property type="match status" value="1"/>
</dbReference>
<keyword evidence="3" id="KW-0238">DNA-binding</keyword>
<dbReference type="InterPro" id="IPR036390">
    <property type="entry name" value="WH_DNA-bd_sf"/>
</dbReference>
<dbReference type="InterPro" id="IPR011991">
    <property type="entry name" value="ArsR-like_HTH"/>
</dbReference>
<dbReference type="PANTHER" id="PTHR42756">
    <property type="entry name" value="TRANSCRIPTIONAL REGULATOR, MARR"/>
    <property type="match status" value="1"/>
</dbReference>
<dbReference type="InterPro" id="IPR036388">
    <property type="entry name" value="WH-like_DNA-bd_sf"/>
</dbReference>
<dbReference type="AlphaFoldDB" id="A0A486Q8K2"/>
<comment type="subcellular location">
    <subcellularLocation>
        <location evidence="1">Cytoplasm</location>
    </subcellularLocation>
</comment>
<reference evidence="9" key="1">
    <citation type="submission" date="2019-03" db="EMBL/GenBank/DDBJ databases">
        <authorList>
            <consortium name="Pathogen Informatics"/>
        </authorList>
    </citation>
    <scope>NUCLEOTIDE SEQUENCE</scope>
    <source>
        <strain evidence="9">5012STDY7626466</strain>
    </source>
</reference>
<dbReference type="SUPFAM" id="SSF46785">
    <property type="entry name" value="Winged helix' DNA-binding domain"/>
    <property type="match status" value="1"/>
</dbReference>
<evidence type="ECO:0000256" key="7">
    <source>
        <dbReference type="ARBA" id="ARBA00047207"/>
    </source>
</evidence>
<evidence type="ECO:0000259" key="8">
    <source>
        <dbReference type="PROSITE" id="PS50995"/>
    </source>
</evidence>